<protein>
    <submittedName>
        <fullName evidence="3">Uncharacterized protein</fullName>
    </submittedName>
</protein>
<evidence type="ECO:0000313" key="2">
    <source>
        <dbReference type="EMBL" id="MBB6566624.1"/>
    </source>
</evidence>
<dbReference type="EMBL" id="JABJRC010000005">
    <property type="protein sequence ID" value="NOL42721.1"/>
    <property type="molecule type" value="Genomic_DNA"/>
</dbReference>
<evidence type="ECO:0000313" key="5">
    <source>
        <dbReference type="Proteomes" id="UP000553957"/>
    </source>
</evidence>
<feature type="signal peptide" evidence="1">
    <location>
        <begin position="1"/>
        <end position="24"/>
    </location>
</feature>
<evidence type="ECO:0000313" key="3">
    <source>
        <dbReference type="EMBL" id="NOL42721.1"/>
    </source>
</evidence>
<dbReference type="EMBL" id="JACHKF010000001">
    <property type="protein sequence ID" value="MBB6566624.1"/>
    <property type="molecule type" value="Genomic_DNA"/>
</dbReference>
<comment type="caution">
    <text evidence="3">The sequence shown here is derived from an EMBL/GenBank/DDBJ whole genome shotgun (WGS) entry which is preliminary data.</text>
</comment>
<keyword evidence="1" id="KW-0732">Signal</keyword>
<dbReference type="Proteomes" id="UP000534306">
    <property type="component" value="Unassembled WGS sequence"/>
</dbReference>
<reference evidence="2 5" key="2">
    <citation type="submission" date="2020-08" db="EMBL/GenBank/DDBJ databases">
        <title>Sequencing the genomes of 1000 actinobacteria strains.</title>
        <authorList>
            <person name="Klenk H.-P."/>
        </authorList>
    </citation>
    <scope>NUCLEOTIDE SEQUENCE [LARGE SCALE GENOMIC DNA]</scope>
    <source>
        <strain evidence="2 5">DSM 15626</strain>
    </source>
</reference>
<reference evidence="3 4" key="1">
    <citation type="submission" date="2020-05" db="EMBL/GenBank/DDBJ databases">
        <title>Genome sequence of Kribbella sandramycini ATCC 39419.</title>
        <authorList>
            <person name="Maclea K.S."/>
            <person name="Fair J.L."/>
        </authorList>
    </citation>
    <scope>NUCLEOTIDE SEQUENCE [LARGE SCALE GENOMIC DNA]</scope>
    <source>
        <strain evidence="3 4">ATCC 39419</strain>
    </source>
</reference>
<gene>
    <name evidence="2" type="ORF">HNR71_002261</name>
    <name evidence="3" type="ORF">HPO96_20970</name>
</gene>
<accession>A0A7Y4L3W3</accession>
<dbReference type="RefSeq" id="WP_171675220.1">
    <property type="nucleotide sequence ID" value="NZ_BAAAGT010000004.1"/>
</dbReference>
<keyword evidence="4" id="KW-1185">Reference proteome</keyword>
<dbReference type="Proteomes" id="UP000553957">
    <property type="component" value="Unassembled WGS sequence"/>
</dbReference>
<proteinExistence type="predicted"/>
<name>A0A7Y4L3W3_9ACTN</name>
<sequence>MKKCVALLLLAVSMSVLAPLSASAAPAGEPEVSPAGRTTYYMTQYSVANRVTGVNVLTFGRQTITKVFVYGIGVGLELIKNGEPNVSFAAVYDNADHTKSVYRTATLAEYPSYDRLHDRWTFKIAGELPNAVIAAS</sequence>
<evidence type="ECO:0000256" key="1">
    <source>
        <dbReference type="SAM" id="SignalP"/>
    </source>
</evidence>
<organism evidence="3 4">
    <name type="scientific">Kribbella sandramycini</name>
    <dbReference type="NCBI Taxonomy" id="60450"/>
    <lineage>
        <taxon>Bacteria</taxon>
        <taxon>Bacillati</taxon>
        <taxon>Actinomycetota</taxon>
        <taxon>Actinomycetes</taxon>
        <taxon>Propionibacteriales</taxon>
        <taxon>Kribbellaceae</taxon>
        <taxon>Kribbella</taxon>
    </lineage>
</organism>
<evidence type="ECO:0000313" key="4">
    <source>
        <dbReference type="Proteomes" id="UP000534306"/>
    </source>
</evidence>
<feature type="chain" id="PRO_5044130787" evidence="1">
    <location>
        <begin position="25"/>
        <end position="136"/>
    </location>
</feature>
<dbReference type="AlphaFoldDB" id="A0A7Y4L3W3"/>